<feature type="transmembrane region" description="Helical" evidence="1">
    <location>
        <begin position="272"/>
        <end position="290"/>
    </location>
</feature>
<feature type="transmembrane region" description="Helical" evidence="1">
    <location>
        <begin position="296"/>
        <end position="316"/>
    </location>
</feature>
<dbReference type="KEGG" id="gry:D7I44_08575"/>
<accession>A0A387BZ23</accession>
<dbReference type="RefSeq" id="WP_120789113.1">
    <property type="nucleotide sequence ID" value="NZ_CP032624.1"/>
</dbReference>
<feature type="transmembrane region" description="Helical" evidence="1">
    <location>
        <begin position="221"/>
        <end position="240"/>
    </location>
</feature>
<dbReference type="AlphaFoldDB" id="A0A387BZ23"/>
<name>A0A387BZ23_9MICO</name>
<dbReference type="Proteomes" id="UP000275069">
    <property type="component" value="Chromosome"/>
</dbReference>
<sequence>MRPFARALTLAALSGVTAEFLLGDQWLSGAAPISTQLPELILFIVYYGSAAVLIREFTRRTGRGWPTILLLAFAFGLIEEGLLDLSLFNPHFAERSLIAFGFIPGLGIGGPWTIFVLTLHVVWSIGAPVAIAEALFPSPVRRRIPVAAVTPQTQAPWLRVPGLCVAGGGYLVGAAAIGVVSQGSFVAQWWQYASAAVVAAAAIVIAFRLRPTTPRPARSPRNGILVGFVGGTVFQLLEGWPHSVSPWLACLALLVVLGAGAWASVRFRLDPLGLATGALFTYCWVGLRAASQTGGWPVVEQIVIVVLVVAALALALRRAALIRVALSGSEQRSADPSSATA</sequence>
<evidence type="ECO:0000256" key="1">
    <source>
        <dbReference type="SAM" id="Phobius"/>
    </source>
</evidence>
<proteinExistence type="predicted"/>
<organism evidence="2 3">
    <name type="scientific">Gryllotalpicola protaetiae</name>
    <dbReference type="NCBI Taxonomy" id="2419771"/>
    <lineage>
        <taxon>Bacteria</taxon>
        <taxon>Bacillati</taxon>
        <taxon>Actinomycetota</taxon>
        <taxon>Actinomycetes</taxon>
        <taxon>Micrococcales</taxon>
        <taxon>Microbacteriaceae</taxon>
        <taxon>Gryllotalpicola</taxon>
    </lineage>
</organism>
<feature type="transmembrane region" description="Helical" evidence="1">
    <location>
        <begin position="69"/>
        <end position="92"/>
    </location>
</feature>
<feature type="transmembrane region" description="Helical" evidence="1">
    <location>
        <begin position="157"/>
        <end position="177"/>
    </location>
</feature>
<evidence type="ECO:0000313" key="2">
    <source>
        <dbReference type="EMBL" id="AYG03581.1"/>
    </source>
</evidence>
<feature type="transmembrane region" description="Helical" evidence="1">
    <location>
        <begin position="40"/>
        <end position="57"/>
    </location>
</feature>
<keyword evidence="1" id="KW-1133">Transmembrane helix</keyword>
<keyword evidence="1" id="KW-0472">Membrane</keyword>
<reference evidence="2 3" key="1">
    <citation type="submission" date="2018-09" db="EMBL/GenBank/DDBJ databases">
        <title>Genome sequencing of strain 2DFW10M-5.</title>
        <authorList>
            <person name="Heo J."/>
            <person name="Kim S.-J."/>
            <person name="Kwon S.-W."/>
        </authorList>
    </citation>
    <scope>NUCLEOTIDE SEQUENCE [LARGE SCALE GENOMIC DNA]</scope>
    <source>
        <strain evidence="2 3">2DFW10M-5</strain>
    </source>
</reference>
<protein>
    <submittedName>
        <fullName evidence="2">Uncharacterized protein</fullName>
    </submittedName>
</protein>
<feature type="transmembrane region" description="Helical" evidence="1">
    <location>
        <begin position="112"/>
        <end position="136"/>
    </location>
</feature>
<gene>
    <name evidence="2" type="ORF">D7I44_08575</name>
</gene>
<evidence type="ECO:0000313" key="3">
    <source>
        <dbReference type="Proteomes" id="UP000275069"/>
    </source>
</evidence>
<feature type="transmembrane region" description="Helical" evidence="1">
    <location>
        <begin position="189"/>
        <end position="209"/>
    </location>
</feature>
<keyword evidence="1" id="KW-0812">Transmembrane</keyword>
<feature type="transmembrane region" description="Helical" evidence="1">
    <location>
        <begin position="246"/>
        <end position="265"/>
    </location>
</feature>
<dbReference type="EMBL" id="CP032624">
    <property type="protein sequence ID" value="AYG03581.1"/>
    <property type="molecule type" value="Genomic_DNA"/>
</dbReference>
<dbReference type="OrthoDB" id="8478704at2"/>
<keyword evidence="3" id="KW-1185">Reference proteome</keyword>